<dbReference type="CDD" id="cd17320">
    <property type="entry name" value="MFS_MdfA_MDR_like"/>
    <property type="match status" value="1"/>
</dbReference>
<dbReference type="SUPFAM" id="SSF103473">
    <property type="entry name" value="MFS general substrate transporter"/>
    <property type="match status" value="1"/>
</dbReference>
<dbReference type="InterPro" id="IPR004812">
    <property type="entry name" value="Efflux_drug-R_Bcr/CmlA"/>
</dbReference>
<dbReference type="InterPro" id="IPR011701">
    <property type="entry name" value="MFS"/>
</dbReference>
<feature type="transmembrane region" description="Helical" evidence="8">
    <location>
        <begin position="213"/>
        <end position="231"/>
    </location>
</feature>
<evidence type="ECO:0000313" key="11">
    <source>
        <dbReference type="Proteomes" id="UP000502756"/>
    </source>
</evidence>
<dbReference type="RefSeq" id="WP_171740762.1">
    <property type="nucleotide sequence ID" value="NZ_CP053435.1"/>
</dbReference>
<organism evidence="10 11">
    <name type="scientific">Spirosoma taeanense</name>
    <dbReference type="NCBI Taxonomy" id="2735870"/>
    <lineage>
        <taxon>Bacteria</taxon>
        <taxon>Pseudomonadati</taxon>
        <taxon>Bacteroidota</taxon>
        <taxon>Cytophagia</taxon>
        <taxon>Cytophagales</taxon>
        <taxon>Cytophagaceae</taxon>
        <taxon>Spirosoma</taxon>
    </lineage>
</organism>
<sequence length="412" mass="44168">MTRRQHFIIILILGTLSTISPFSIDMYLPGFPAIAQSLHTTIAQVQLSLTAYLIGISVGQLLYGPLLDRYGRKLPLYAGLVIYLLASIGCATTTSIETLILMRLLQALGGCVGLVAAQALVRDIFPVNEIAQVFSLLTLVVAVSPMIAPTIGGYATVAFGWHSIFLILAGITALILVSIYFLLPDGKAPDPSLSLRPKAVLGSFWMVLKQPQFLTYALVGGIATSAPFAYISGSPDVFMNIYKVSEQEYGWIFAFLAIAIIAPTQLNRILLKRFTSEQIIQTVLIYQSLVGVLLVGGTWAGWYGQYGLIGMLFLFLAGQGLTGPNASALSLAPFVRHAGSAAALMGSFRMGFGALVSATVSLLHNNTAVPMVGVMTFCAVSALLILLIGQRAIQYRSTRETDLETPLSEAIL</sequence>
<dbReference type="PANTHER" id="PTHR23502">
    <property type="entry name" value="MAJOR FACILITATOR SUPERFAMILY"/>
    <property type="match status" value="1"/>
</dbReference>
<feature type="transmembrane region" description="Helical" evidence="8">
    <location>
        <begin position="161"/>
        <end position="183"/>
    </location>
</feature>
<feature type="transmembrane region" description="Helical" evidence="8">
    <location>
        <begin position="341"/>
        <end position="363"/>
    </location>
</feature>
<dbReference type="PROSITE" id="PS50850">
    <property type="entry name" value="MFS"/>
    <property type="match status" value="1"/>
</dbReference>
<feature type="transmembrane region" description="Helical" evidence="8">
    <location>
        <begin position="283"/>
        <end position="302"/>
    </location>
</feature>
<dbReference type="InterPro" id="IPR020846">
    <property type="entry name" value="MFS_dom"/>
</dbReference>
<feature type="transmembrane region" description="Helical" evidence="8">
    <location>
        <begin position="251"/>
        <end position="271"/>
    </location>
</feature>
<evidence type="ECO:0000259" key="9">
    <source>
        <dbReference type="PROSITE" id="PS50850"/>
    </source>
</evidence>
<dbReference type="KEGG" id="stae:HNV11_16800"/>
<gene>
    <name evidence="10" type="ORF">HNV11_16800</name>
</gene>
<dbReference type="NCBIfam" id="TIGR00710">
    <property type="entry name" value="efflux_Bcr_CflA"/>
    <property type="match status" value="1"/>
</dbReference>
<dbReference type="GO" id="GO:0015385">
    <property type="term" value="F:sodium:proton antiporter activity"/>
    <property type="evidence" value="ECO:0007669"/>
    <property type="project" value="TreeGrafter"/>
</dbReference>
<evidence type="ECO:0000256" key="8">
    <source>
        <dbReference type="SAM" id="Phobius"/>
    </source>
</evidence>
<keyword evidence="5 8" id="KW-0812">Transmembrane</keyword>
<evidence type="ECO:0000256" key="1">
    <source>
        <dbReference type="ARBA" id="ARBA00004651"/>
    </source>
</evidence>
<feature type="transmembrane region" description="Helical" evidence="8">
    <location>
        <begin position="369"/>
        <end position="389"/>
    </location>
</feature>
<dbReference type="FunFam" id="1.20.1720.10:FF:000005">
    <property type="entry name" value="Bcr/CflA family efflux transporter"/>
    <property type="match status" value="1"/>
</dbReference>
<feature type="transmembrane region" description="Helical" evidence="8">
    <location>
        <begin position="74"/>
        <end position="94"/>
    </location>
</feature>
<evidence type="ECO:0000256" key="2">
    <source>
        <dbReference type="ARBA" id="ARBA00006236"/>
    </source>
</evidence>
<keyword evidence="4" id="KW-1003">Cell membrane</keyword>
<evidence type="ECO:0000256" key="5">
    <source>
        <dbReference type="ARBA" id="ARBA00022692"/>
    </source>
</evidence>
<evidence type="ECO:0000256" key="4">
    <source>
        <dbReference type="ARBA" id="ARBA00022475"/>
    </source>
</evidence>
<feature type="transmembrane region" description="Helical" evidence="8">
    <location>
        <begin position="308"/>
        <end position="329"/>
    </location>
</feature>
<evidence type="ECO:0000256" key="7">
    <source>
        <dbReference type="ARBA" id="ARBA00023136"/>
    </source>
</evidence>
<feature type="transmembrane region" description="Helical" evidence="8">
    <location>
        <begin position="47"/>
        <end position="67"/>
    </location>
</feature>
<accession>A0A6M5Y9I0</accession>
<dbReference type="GO" id="GO:0005886">
    <property type="term" value="C:plasma membrane"/>
    <property type="evidence" value="ECO:0007669"/>
    <property type="project" value="UniProtKB-SubCell"/>
</dbReference>
<name>A0A6M5Y9I0_9BACT</name>
<dbReference type="InterPro" id="IPR036259">
    <property type="entry name" value="MFS_trans_sf"/>
</dbReference>
<feature type="transmembrane region" description="Helical" evidence="8">
    <location>
        <begin position="100"/>
        <end position="121"/>
    </location>
</feature>
<dbReference type="GO" id="GO:0042910">
    <property type="term" value="F:xenobiotic transmembrane transporter activity"/>
    <property type="evidence" value="ECO:0007669"/>
    <property type="project" value="InterPro"/>
</dbReference>
<keyword evidence="6 8" id="KW-1133">Transmembrane helix</keyword>
<dbReference type="Gene3D" id="1.20.1720.10">
    <property type="entry name" value="Multidrug resistance protein D"/>
    <property type="match status" value="1"/>
</dbReference>
<keyword evidence="7 8" id="KW-0472">Membrane</keyword>
<keyword evidence="3" id="KW-0813">Transport</keyword>
<feature type="transmembrane region" description="Helical" evidence="8">
    <location>
        <begin position="133"/>
        <end position="155"/>
    </location>
</feature>
<evidence type="ECO:0000313" key="10">
    <source>
        <dbReference type="EMBL" id="QJW90917.1"/>
    </source>
</evidence>
<keyword evidence="11" id="KW-1185">Reference proteome</keyword>
<dbReference type="PANTHER" id="PTHR23502:SF132">
    <property type="entry name" value="POLYAMINE TRANSPORTER 2-RELATED"/>
    <property type="match status" value="1"/>
</dbReference>
<comment type="similarity">
    <text evidence="2">Belongs to the major facilitator superfamily. Bcr/CmlA family.</text>
</comment>
<reference evidence="10 11" key="1">
    <citation type="submission" date="2020-05" db="EMBL/GenBank/DDBJ databases">
        <title>Genome sequencing of Spirosoma sp. TS118.</title>
        <authorList>
            <person name="Lee J.-H."/>
            <person name="Jeong S."/>
            <person name="Zhao L."/>
            <person name="Jung J.-H."/>
            <person name="Kim M.-K."/>
            <person name="Lim S."/>
        </authorList>
    </citation>
    <scope>NUCLEOTIDE SEQUENCE [LARGE SCALE GENOMIC DNA]</scope>
    <source>
        <strain evidence="10 11">TS118</strain>
    </source>
</reference>
<dbReference type="AlphaFoldDB" id="A0A6M5Y9I0"/>
<protein>
    <submittedName>
        <fullName evidence="10">Multidrug effflux MFS transporter</fullName>
    </submittedName>
</protein>
<dbReference type="Proteomes" id="UP000502756">
    <property type="component" value="Chromosome"/>
</dbReference>
<comment type="subcellular location">
    <subcellularLocation>
        <location evidence="1">Cell membrane</location>
        <topology evidence="1">Multi-pass membrane protein</topology>
    </subcellularLocation>
</comment>
<feature type="domain" description="Major facilitator superfamily (MFS) profile" evidence="9">
    <location>
        <begin position="9"/>
        <end position="393"/>
    </location>
</feature>
<evidence type="ECO:0000256" key="3">
    <source>
        <dbReference type="ARBA" id="ARBA00022448"/>
    </source>
</evidence>
<evidence type="ECO:0000256" key="6">
    <source>
        <dbReference type="ARBA" id="ARBA00022989"/>
    </source>
</evidence>
<proteinExistence type="inferred from homology"/>
<dbReference type="GO" id="GO:1990961">
    <property type="term" value="P:xenobiotic detoxification by transmembrane export across the plasma membrane"/>
    <property type="evidence" value="ECO:0007669"/>
    <property type="project" value="InterPro"/>
</dbReference>
<dbReference type="EMBL" id="CP053435">
    <property type="protein sequence ID" value="QJW90917.1"/>
    <property type="molecule type" value="Genomic_DNA"/>
</dbReference>
<dbReference type="Pfam" id="PF07690">
    <property type="entry name" value="MFS_1"/>
    <property type="match status" value="1"/>
</dbReference>